<gene>
    <name evidence="3" type="ORF">SAMN06265337_0053</name>
</gene>
<dbReference type="Gene3D" id="3.40.50.12780">
    <property type="entry name" value="N-terminal domain of ligase-like"/>
    <property type="match status" value="1"/>
</dbReference>
<evidence type="ECO:0000256" key="1">
    <source>
        <dbReference type="SAM" id="Phobius"/>
    </source>
</evidence>
<dbReference type="InterPro" id="IPR000873">
    <property type="entry name" value="AMP-dep_synth/lig_dom"/>
</dbReference>
<dbReference type="GO" id="GO:0031956">
    <property type="term" value="F:medium-chain fatty acid-CoA ligase activity"/>
    <property type="evidence" value="ECO:0007669"/>
    <property type="project" value="TreeGrafter"/>
</dbReference>
<evidence type="ECO:0000313" key="3">
    <source>
        <dbReference type="EMBL" id="SNC59438.1"/>
    </source>
</evidence>
<dbReference type="PANTHER" id="PTHR43201:SF32">
    <property type="entry name" value="2-SUCCINYLBENZOATE--COA LIGASE, CHLOROPLASTIC_PEROXISOMAL"/>
    <property type="match status" value="1"/>
</dbReference>
<dbReference type="PANTHER" id="PTHR43201">
    <property type="entry name" value="ACYL-COA SYNTHETASE"/>
    <property type="match status" value="1"/>
</dbReference>
<dbReference type="GO" id="GO:0006631">
    <property type="term" value="P:fatty acid metabolic process"/>
    <property type="evidence" value="ECO:0007669"/>
    <property type="project" value="TreeGrafter"/>
</dbReference>
<dbReference type="RefSeq" id="WP_088841430.1">
    <property type="nucleotide sequence ID" value="NZ_FYEW01000001.1"/>
</dbReference>
<keyword evidence="4" id="KW-1185">Reference proteome</keyword>
<dbReference type="EMBL" id="FYEW01000001">
    <property type="protein sequence ID" value="SNC59438.1"/>
    <property type="molecule type" value="Genomic_DNA"/>
</dbReference>
<keyword evidence="1" id="KW-1133">Transmembrane helix</keyword>
<feature type="transmembrane region" description="Helical" evidence="1">
    <location>
        <begin position="63"/>
        <end position="89"/>
    </location>
</feature>
<keyword evidence="1" id="KW-0472">Membrane</keyword>
<name>A0A212T084_9BACT</name>
<feature type="domain" description="AMP-dependent synthetase/ligase" evidence="2">
    <location>
        <begin position="37"/>
        <end position="367"/>
    </location>
</feature>
<dbReference type="OrthoDB" id="812569at2"/>
<sequence length="482" mass="51223">MSANFYELIHANLTAQPGREWVHWPALPGTPAPTPDTGQHLLARIGSVGAHLLRQGVRPGQKVLLALPVGPALLSGLLGLLAVGAIPVLPPAGSTAKSLRKLAQQQGIRVGLVAETVPTWARLLTRLRGLRLLAAPAVEKAVAPALLPQPVLPTQAALISHSSGSTGGSPKTVVRTHAVLRAQHEVLKAAFPPLPGQHDFPLFPNVLLHNLAAGVTSVLPAVPALDVRRLEPAAVVAQLGTGRIHTLTGNVFYFRRLLHYLEQHPAAFPAVVALGIGGSPVPEALLLALQPFFPAARRLVIYGSSEAEPLAIRDAAAAPAPPAAAGYCVGHLRPELTWELRPLGHVRTPAGTWAEVGELAVRGPHVAVTGSEWFLTGDFGYLNDQHQLVLTGRKGNETLVAGVQHYQLEHALSEVCGAERVAACPFAEGFRVYVQGPADLEPALRKVLSQWFPSDLGIEFLFRAELPVDGRHHSKILYSQLA</sequence>
<evidence type="ECO:0000259" key="2">
    <source>
        <dbReference type="Pfam" id="PF00501"/>
    </source>
</evidence>
<keyword evidence="1" id="KW-0812">Transmembrane</keyword>
<dbReference type="InterPro" id="IPR042099">
    <property type="entry name" value="ANL_N_sf"/>
</dbReference>
<protein>
    <submittedName>
        <fullName evidence="3">Acyl-CoA synthetase (AMP-forming)/AMP-acid ligase II</fullName>
    </submittedName>
</protein>
<keyword evidence="3" id="KW-0436">Ligase</keyword>
<dbReference type="Proteomes" id="UP000198131">
    <property type="component" value="Unassembled WGS sequence"/>
</dbReference>
<dbReference type="SUPFAM" id="SSF56801">
    <property type="entry name" value="Acetyl-CoA synthetase-like"/>
    <property type="match status" value="1"/>
</dbReference>
<reference evidence="4" key="1">
    <citation type="submission" date="2017-06" db="EMBL/GenBank/DDBJ databases">
        <authorList>
            <person name="Varghese N."/>
            <person name="Submissions S."/>
        </authorList>
    </citation>
    <scope>NUCLEOTIDE SEQUENCE [LARGE SCALE GENOMIC DNA]</scope>
    <source>
        <strain evidence="4">DSM 11116</strain>
    </source>
</reference>
<dbReference type="AlphaFoldDB" id="A0A212T084"/>
<evidence type="ECO:0000313" key="4">
    <source>
        <dbReference type="Proteomes" id="UP000198131"/>
    </source>
</evidence>
<dbReference type="Pfam" id="PF00501">
    <property type="entry name" value="AMP-binding"/>
    <property type="match status" value="1"/>
</dbReference>
<organism evidence="3 4">
    <name type="scientific">Hymenobacter gelipurpurascens</name>
    <dbReference type="NCBI Taxonomy" id="89968"/>
    <lineage>
        <taxon>Bacteria</taxon>
        <taxon>Pseudomonadati</taxon>
        <taxon>Bacteroidota</taxon>
        <taxon>Cytophagia</taxon>
        <taxon>Cytophagales</taxon>
        <taxon>Hymenobacteraceae</taxon>
        <taxon>Hymenobacter</taxon>
    </lineage>
</organism>
<proteinExistence type="predicted"/>
<accession>A0A212T084</accession>